<evidence type="ECO:0000256" key="2">
    <source>
        <dbReference type="ARBA" id="ARBA00023122"/>
    </source>
</evidence>
<reference evidence="9" key="3">
    <citation type="submission" date="2021-01" db="EMBL/GenBank/DDBJ databases">
        <authorList>
            <consortium name="Genoscope - CEA"/>
            <person name="William W."/>
        </authorList>
    </citation>
    <scope>NUCLEOTIDE SEQUENCE</scope>
</reference>
<accession>A0A078HMW6</accession>
<dbReference type="PROSITE" id="PS51371">
    <property type="entry name" value="CBS"/>
    <property type="match status" value="4"/>
</dbReference>
<keyword evidence="5" id="KW-1133">Transmembrane helix</keyword>
<dbReference type="EMBL" id="HG994366">
    <property type="protein sequence ID" value="CAF1921681.1"/>
    <property type="molecule type" value="Genomic_DNA"/>
</dbReference>
<feature type="compositionally biased region" description="Basic and acidic residues" evidence="4">
    <location>
        <begin position="662"/>
        <end position="684"/>
    </location>
</feature>
<organism evidence="10 11">
    <name type="scientific">Brassica napus</name>
    <name type="common">Rape</name>
    <dbReference type="NCBI Taxonomy" id="3708"/>
    <lineage>
        <taxon>Eukaryota</taxon>
        <taxon>Viridiplantae</taxon>
        <taxon>Streptophyta</taxon>
        <taxon>Embryophyta</taxon>
        <taxon>Tracheophyta</taxon>
        <taxon>Spermatophyta</taxon>
        <taxon>Magnoliopsida</taxon>
        <taxon>eudicotyledons</taxon>
        <taxon>Gunneridae</taxon>
        <taxon>Pentapetalae</taxon>
        <taxon>rosids</taxon>
        <taxon>malvids</taxon>
        <taxon>Brassicales</taxon>
        <taxon>Brassicaceae</taxon>
        <taxon>Brassiceae</taxon>
        <taxon>Brassica</taxon>
    </lineage>
</organism>
<feature type="region of interest" description="Disordered" evidence="4">
    <location>
        <begin position="621"/>
        <end position="699"/>
    </location>
</feature>
<dbReference type="InterPro" id="IPR046342">
    <property type="entry name" value="CBS_dom_sf"/>
</dbReference>
<dbReference type="OMA" id="CAVVIIE"/>
<evidence type="ECO:0000313" key="10">
    <source>
        <dbReference type="EMBL" id="CDY39865.1"/>
    </source>
</evidence>
<dbReference type="Gene3D" id="3.10.580.10">
    <property type="entry name" value="CBS-domain"/>
    <property type="match status" value="2"/>
</dbReference>
<dbReference type="Pfam" id="PF00564">
    <property type="entry name" value="PB1"/>
    <property type="match status" value="1"/>
</dbReference>
<dbReference type="Gene3D" id="1.10.720.30">
    <property type="entry name" value="SAP domain"/>
    <property type="match status" value="1"/>
</dbReference>
<keyword evidence="5" id="KW-0472">Membrane</keyword>
<dbReference type="InterPro" id="IPR050511">
    <property type="entry name" value="AMPK_gamma/SDS23_families"/>
</dbReference>
<gene>
    <name evidence="10" type="primary">BnaC02g42530D</name>
    <name evidence="9" type="ORF">DARMORV10_C02P62750.1</name>
    <name evidence="10" type="ORF">GSBRNA2T00068695001</name>
</gene>
<dbReference type="SMART" id="SM00666">
    <property type="entry name" value="PB1"/>
    <property type="match status" value="1"/>
</dbReference>
<evidence type="ECO:0000256" key="1">
    <source>
        <dbReference type="ARBA" id="ARBA00022737"/>
    </source>
</evidence>
<feature type="domain" description="CBS" evidence="7">
    <location>
        <begin position="126"/>
        <end position="184"/>
    </location>
</feature>
<dbReference type="STRING" id="3708.A0A078HMW6"/>
<evidence type="ECO:0000313" key="9">
    <source>
        <dbReference type="EMBL" id="CAF1921681.1"/>
    </source>
</evidence>
<dbReference type="Proteomes" id="UP001295469">
    <property type="component" value="Chromosome C02"/>
</dbReference>
<feature type="domain" description="CBS" evidence="7">
    <location>
        <begin position="60"/>
        <end position="119"/>
    </location>
</feature>
<protein>
    <submittedName>
        <fullName evidence="9">(rape) hypothetical protein</fullName>
    </submittedName>
    <submittedName>
        <fullName evidence="10">BnaC02g42530D protein</fullName>
    </submittedName>
</protein>
<dbReference type="InterPro" id="IPR053793">
    <property type="entry name" value="PB1-like"/>
</dbReference>
<dbReference type="PANTHER" id="PTHR13780">
    <property type="entry name" value="AMP-ACTIVATED PROTEIN KINASE, GAMMA REGULATORY SUBUNIT"/>
    <property type="match status" value="1"/>
</dbReference>
<feature type="compositionally biased region" description="Polar residues" evidence="4">
    <location>
        <begin position="652"/>
        <end position="661"/>
    </location>
</feature>
<reference evidence="10" key="2">
    <citation type="submission" date="2014-06" db="EMBL/GenBank/DDBJ databases">
        <authorList>
            <person name="Genoscope - CEA"/>
        </authorList>
    </citation>
    <scope>NUCLEOTIDE SEQUENCE</scope>
</reference>
<dbReference type="InterPro" id="IPR036361">
    <property type="entry name" value="SAP_dom_sf"/>
</dbReference>
<dbReference type="InterPro" id="IPR000270">
    <property type="entry name" value="PB1_dom"/>
</dbReference>
<feature type="domain" description="CBS" evidence="7">
    <location>
        <begin position="226"/>
        <end position="286"/>
    </location>
</feature>
<evidence type="ECO:0000259" key="8">
    <source>
        <dbReference type="PROSITE" id="PS51745"/>
    </source>
</evidence>
<dbReference type="Gene3D" id="3.10.20.90">
    <property type="entry name" value="Phosphatidylinositol 3-kinase Catalytic Subunit, Chain A, domain 1"/>
    <property type="match status" value="1"/>
</dbReference>
<dbReference type="Gramene" id="CDY39865">
    <property type="protein sequence ID" value="CDY39865"/>
    <property type="gene ID" value="GSBRNA2T00068695001"/>
</dbReference>
<evidence type="ECO:0000256" key="3">
    <source>
        <dbReference type="PROSITE-ProRule" id="PRU00703"/>
    </source>
</evidence>
<dbReference type="PaxDb" id="3708-A0A078HMW6"/>
<dbReference type="PROSITE" id="PS51745">
    <property type="entry name" value="PB1"/>
    <property type="match status" value="1"/>
</dbReference>
<keyword evidence="11" id="KW-1185">Reference proteome</keyword>
<dbReference type="CDD" id="cd17781">
    <property type="entry name" value="CBS_pair_MUG70_1"/>
    <property type="match status" value="1"/>
</dbReference>
<dbReference type="InterPro" id="IPR003034">
    <property type="entry name" value="SAP_dom"/>
</dbReference>
<feature type="transmembrane region" description="Helical" evidence="5">
    <location>
        <begin position="517"/>
        <end position="540"/>
    </location>
</feature>
<name>A0A078HMW6_BRANA</name>
<sequence length="699" mass="76932">MASQDRSSRRILTVTTSSLHGKNKSMDIAERGLDTGRRSLNISRSTLGLTGGERTVKRLRLSKALTVPATTTIYEACKRMASRKVDALLLTDSNEMLCGILTDKDIATRVISQEINVEETPVSKVMTRNPMFVLSETLAVEALQKMVLGKFRHLPVVENGEVIALLDIAKCLYDAIARMERAAEKGKAIAAAVEGVERSWGTNTSVPNNFIETLRDRMFRPSLSTLIPDDSKVLKVSPADTVLTVAKKMVEFQLSCAVVMVEDKLRGIFTSKDILMRVVAENLPPSETTVEQVMTENPESTSVDTPIVEALHIMHEGKFLHLPVTDKEGDVVAVVDVIHVTHAAVATAGTTAGIGNEETNTMMQKFWDSAMELSPNEEDEDTRSESSLKVASEAETGRSLPLANTFSFKIEDKNHRMHRFISDTRSLTEVITAILQRVGSDIDPDNLPQILYEDEDHDKVLLASDSDLQAAIDHAKSIGWKSLRLYLDDSKGGKGARRRKRATVSGEAMEYVHTDAWAAAYSGVAAGAALVAGLGFMAYLKRAGQGKNSNRTRALPCGDISYKFFKLVDKFFDMNILVCNLLHSQTLQGSFRVYICEHDTSPPEGQQIRTNQQTILIRSLSLKKQKGDSSSKKRPANKALDDRSSAKRPANVSRQEGSSSGTREKDFQSLTVEKLRALLKEKGLPTKGRKASQKTSFTI</sequence>
<dbReference type="SUPFAM" id="SSF54277">
    <property type="entry name" value="CAD &amp; PB1 domains"/>
    <property type="match status" value="1"/>
</dbReference>
<dbReference type="Pfam" id="PF10172">
    <property type="entry name" value="DDA1"/>
    <property type="match status" value="1"/>
</dbReference>
<dbReference type="SUPFAM" id="SSF54631">
    <property type="entry name" value="CBS-domain pair"/>
    <property type="match status" value="2"/>
</dbReference>
<reference evidence="10 11" key="1">
    <citation type="journal article" date="2014" name="Science">
        <title>Plant genetics. Early allopolyploid evolution in the post-Neolithic Brassica napus oilseed genome.</title>
        <authorList>
            <person name="Chalhoub B."/>
            <person name="Denoeud F."/>
            <person name="Liu S."/>
            <person name="Parkin I.A."/>
            <person name="Tang H."/>
            <person name="Wang X."/>
            <person name="Chiquet J."/>
            <person name="Belcram H."/>
            <person name="Tong C."/>
            <person name="Samans B."/>
            <person name="Correa M."/>
            <person name="Da Silva C."/>
            <person name="Just J."/>
            <person name="Falentin C."/>
            <person name="Koh C.S."/>
            <person name="Le Clainche I."/>
            <person name="Bernard M."/>
            <person name="Bento P."/>
            <person name="Noel B."/>
            <person name="Labadie K."/>
            <person name="Alberti A."/>
            <person name="Charles M."/>
            <person name="Arnaud D."/>
            <person name="Guo H."/>
            <person name="Daviaud C."/>
            <person name="Alamery S."/>
            <person name="Jabbari K."/>
            <person name="Zhao M."/>
            <person name="Edger P.P."/>
            <person name="Chelaifa H."/>
            <person name="Tack D."/>
            <person name="Lassalle G."/>
            <person name="Mestiri I."/>
            <person name="Schnel N."/>
            <person name="Le Paslier M.C."/>
            <person name="Fan G."/>
            <person name="Renault V."/>
            <person name="Bayer P.E."/>
            <person name="Golicz A.A."/>
            <person name="Manoli S."/>
            <person name="Lee T.H."/>
            <person name="Thi V.H."/>
            <person name="Chalabi S."/>
            <person name="Hu Q."/>
            <person name="Fan C."/>
            <person name="Tollenaere R."/>
            <person name="Lu Y."/>
            <person name="Battail C."/>
            <person name="Shen J."/>
            <person name="Sidebottom C.H."/>
            <person name="Wang X."/>
            <person name="Canaguier A."/>
            <person name="Chauveau A."/>
            <person name="Berard A."/>
            <person name="Deniot G."/>
            <person name="Guan M."/>
            <person name="Liu Z."/>
            <person name="Sun F."/>
            <person name="Lim Y.P."/>
            <person name="Lyons E."/>
            <person name="Town C.D."/>
            <person name="Bancroft I."/>
            <person name="Wang X."/>
            <person name="Meng J."/>
            <person name="Ma J."/>
            <person name="Pires J.C."/>
            <person name="King G.J."/>
            <person name="Brunel D."/>
            <person name="Delourme R."/>
            <person name="Renard M."/>
            <person name="Aury J.M."/>
            <person name="Adams K.L."/>
            <person name="Batley J."/>
            <person name="Snowdon R.J."/>
            <person name="Tost J."/>
            <person name="Edwards D."/>
            <person name="Zhou Y."/>
            <person name="Hua W."/>
            <person name="Sharpe A.G."/>
            <person name="Paterson A.H."/>
            <person name="Guan C."/>
            <person name="Wincker P."/>
        </authorList>
    </citation>
    <scope>NUCLEOTIDE SEQUENCE [LARGE SCALE GENOMIC DNA]</scope>
    <source>
        <strain evidence="11">cv. Darmor-bzh</strain>
    </source>
</reference>
<dbReference type="AlphaFoldDB" id="A0A078HMW6"/>
<feature type="domain" description="CBS" evidence="7">
    <location>
        <begin position="294"/>
        <end position="351"/>
    </location>
</feature>
<feature type="region of interest" description="Disordered" evidence="4">
    <location>
        <begin position="373"/>
        <end position="394"/>
    </location>
</feature>
<dbReference type="EMBL" id="LK032458">
    <property type="protein sequence ID" value="CDY39865.1"/>
    <property type="molecule type" value="Genomic_DNA"/>
</dbReference>
<keyword evidence="1" id="KW-0677">Repeat</keyword>
<keyword evidence="5" id="KW-0812">Transmembrane</keyword>
<dbReference type="Pfam" id="PF00571">
    <property type="entry name" value="CBS"/>
    <property type="match status" value="4"/>
</dbReference>
<dbReference type="InterPro" id="IPR018276">
    <property type="entry name" value="DDA1_dom"/>
</dbReference>
<evidence type="ECO:0000259" key="7">
    <source>
        <dbReference type="PROSITE" id="PS51371"/>
    </source>
</evidence>
<feature type="domain" description="PB1" evidence="8">
    <location>
        <begin position="403"/>
        <end position="490"/>
    </location>
</feature>
<evidence type="ECO:0000256" key="4">
    <source>
        <dbReference type="SAM" id="MobiDB-lite"/>
    </source>
</evidence>
<proteinExistence type="predicted"/>
<dbReference type="PANTHER" id="PTHR13780:SF140">
    <property type="entry name" value="CBS DOMAIN-CONTAINING PROTEIN"/>
    <property type="match status" value="1"/>
</dbReference>
<keyword evidence="2 3" id="KW-0129">CBS domain</keyword>
<evidence type="ECO:0000256" key="5">
    <source>
        <dbReference type="SAM" id="Phobius"/>
    </source>
</evidence>
<dbReference type="Proteomes" id="UP000028999">
    <property type="component" value="Unassembled WGS sequence"/>
</dbReference>
<dbReference type="InterPro" id="IPR000644">
    <property type="entry name" value="CBS_dom"/>
</dbReference>
<evidence type="ECO:0000313" key="11">
    <source>
        <dbReference type="Proteomes" id="UP000028999"/>
    </source>
</evidence>
<dbReference type="PROSITE" id="PS50800">
    <property type="entry name" value="SAP"/>
    <property type="match status" value="1"/>
</dbReference>
<dbReference type="SMART" id="SM00116">
    <property type="entry name" value="CBS"/>
    <property type="match status" value="4"/>
</dbReference>
<feature type="domain" description="SAP" evidence="6">
    <location>
        <begin position="667"/>
        <end position="699"/>
    </location>
</feature>
<evidence type="ECO:0000259" key="6">
    <source>
        <dbReference type="PROSITE" id="PS50800"/>
    </source>
</evidence>
<dbReference type="Pfam" id="PF02037">
    <property type="entry name" value="SAP"/>
    <property type="match status" value="1"/>
</dbReference>